<feature type="region of interest" description="Disordered" evidence="3">
    <location>
        <begin position="739"/>
        <end position="780"/>
    </location>
</feature>
<dbReference type="InterPro" id="IPR002413">
    <property type="entry name" value="V5_allergen-like"/>
</dbReference>
<dbReference type="SUPFAM" id="SSF55797">
    <property type="entry name" value="PR-1-like"/>
    <property type="match status" value="1"/>
</dbReference>
<name>A0ABR3H7U0_LOXSC</name>
<accession>A0ABR3H7U0</accession>
<sequence length="789" mass="91942">MFLQTTNISKERLTTLTVIIFLQYIECSIVIDSASQQGVHVSEYCPKMEFCPEGAHVICMYYNPKKKMGPACSHPKDVSFTRALADRMVIVTNALRSRLATGVEKGKDEMPLPKVYGMFKFEWDSELATFAQVLANQCVLRHDTCRATKRFPDPGQTMGLVRFNLDWTPLHGADPRLTENKEPGLTSKKVENAIFHALRVWYQQKKFVTPAMITNFPDWSENPNKQQGRLYLEMMHSSATHMGCGVSAYTEYRFYEDRQQKNYNVILVICNFSSRPRKGGLVAEVKPPTEEGYTVKCGCPFDADEDKACLCYYNRTVPESYPCPDLARCKPAMVVLPIFTTENAPPEKLNVRTGFDNMLPYEKRESEVEIPDLYAPTDNSSVLHPLLSAPRKSVFSKVATFELPKTGEKNIKPDVAPRKDFTNVKNIAKDYLNFKKGQKKTYELLLYRDVKHKKDSLRFKTTTERFLNSAEDKVMNYNYYLNNFSQPKNKPAKGLFEFDSIYSKDKSKDKLMTLLDKLEQEVKHIELDRNKKEMFDAKIRKIYGTVVGEPRLLDHKTDYETDFTDGELTDFDKFEAEHNRHSDVDGKRPINKPHHIHDIEEIEKNVENMHDKYSDLINAIRPRSRSRQNTLYMDKPENHFDQRNIKTARDGYASDMKHPLSDVEEIRRSLHKDILSGHDMKNYDKEVLRTRTVYSDIEDKKSSKYSETRKLRGDDDPLDVDRRRYYQNKLDNLERKLHNTRSFKHHKDSNNRQIRPVLPAVREEQPLRRSKNQPDPFYMPDRARFLHGF</sequence>
<evidence type="ECO:0000256" key="1">
    <source>
        <dbReference type="ARBA" id="ARBA00004613"/>
    </source>
</evidence>
<dbReference type="InterPro" id="IPR014044">
    <property type="entry name" value="CAP_dom"/>
</dbReference>
<organism evidence="5 6">
    <name type="scientific">Loxostege sticticalis</name>
    <name type="common">Beet webworm moth</name>
    <dbReference type="NCBI Taxonomy" id="481309"/>
    <lineage>
        <taxon>Eukaryota</taxon>
        <taxon>Metazoa</taxon>
        <taxon>Ecdysozoa</taxon>
        <taxon>Arthropoda</taxon>
        <taxon>Hexapoda</taxon>
        <taxon>Insecta</taxon>
        <taxon>Pterygota</taxon>
        <taxon>Neoptera</taxon>
        <taxon>Endopterygota</taxon>
        <taxon>Lepidoptera</taxon>
        <taxon>Glossata</taxon>
        <taxon>Ditrysia</taxon>
        <taxon>Pyraloidea</taxon>
        <taxon>Crambidae</taxon>
        <taxon>Pyraustinae</taxon>
        <taxon>Loxostege</taxon>
    </lineage>
</organism>
<dbReference type="Proteomes" id="UP001549920">
    <property type="component" value="Unassembled WGS sequence"/>
</dbReference>
<evidence type="ECO:0000259" key="4">
    <source>
        <dbReference type="SMART" id="SM00198"/>
    </source>
</evidence>
<proteinExistence type="predicted"/>
<dbReference type="EMBL" id="JBEUOH010000024">
    <property type="protein sequence ID" value="KAL0860863.1"/>
    <property type="molecule type" value="Genomic_DNA"/>
</dbReference>
<reference evidence="5 6" key="1">
    <citation type="submission" date="2024-06" db="EMBL/GenBank/DDBJ databases">
        <title>A chromosome-level genome assembly of beet webworm, Loxostege sticticalis.</title>
        <authorList>
            <person name="Zhang Y."/>
        </authorList>
    </citation>
    <scope>NUCLEOTIDE SEQUENCE [LARGE SCALE GENOMIC DNA]</scope>
    <source>
        <strain evidence="5">AQ026</strain>
        <tissue evidence="5">Whole body</tissue>
    </source>
</reference>
<evidence type="ECO:0000256" key="3">
    <source>
        <dbReference type="SAM" id="MobiDB-lite"/>
    </source>
</evidence>
<evidence type="ECO:0000313" key="6">
    <source>
        <dbReference type="Proteomes" id="UP001549920"/>
    </source>
</evidence>
<dbReference type="Pfam" id="PF00188">
    <property type="entry name" value="CAP"/>
    <property type="match status" value="1"/>
</dbReference>
<dbReference type="PRINTS" id="PR00838">
    <property type="entry name" value="V5ALLERGEN"/>
</dbReference>
<feature type="region of interest" description="Disordered" evidence="3">
    <location>
        <begin position="698"/>
        <end position="719"/>
    </location>
</feature>
<gene>
    <name evidence="5" type="ORF">ABMA27_009401</name>
</gene>
<dbReference type="Gene3D" id="3.40.33.10">
    <property type="entry name" value="CAP"/>
    <property type="match status" value="1"/>
</dbReference>
<keyword evidence="2" id="KW-0964">Secreted</keyword>
<evidence type="ECO:0000313" key="5">
    <source>
        <dbReference type="EMBL" id="KAL0860863.1"/>
    </source>
</evidence>
<dbReference type="InterPro" id="IPR035940">
    <property type="entry name" value="CAP_sf"/>
</dbReference>
<keyword evidence="6" id="KW-1185">Reference proteome</keyword>
<comment type="caution">
    <text evidence="5">The sequence shown here is derived from an EMBL/GenBank/DDBJ whole genome shotgun (WGS) entry which is preliminary data.</text>
</comment>
<dbReference type="SMART" id="SM00198">
    <property type="entry name" value="SCP"/>
    <property type="match status" value="1"/>
</dbReference>
<protein>
    <recommendedName>
        <fullName evidence="4">SCP domain-containing protein</fullName>
    </recommendedName>
</protein>
<dbReference type="CDD" id="cd05380">
    <property type="entry name" value="CAP_euk"/>
    <property type="match status" value="1"/>
</dbReference>
<evidence type="ECO:0000256" key="2">
    <source>
        <dbReference type="ARBA" id="ARBA00022525"/>
    </source>
</evidence>
<comment type="subcellular location">
    <subcellularLocation>
        <location evidence="1">Secreted</location>
    </subcellularLocation>
</comment>
<feature type="domain" description="SCP" evidence="4">
    <location>
        <begin position="83"/>
        <end position="280"/>
    </location>
</feature>